<keyword evidence="7 8" id="KW-0472">Membrane</keyword>
<dbReference type="PANTHER" id="PTHR30472:SF70">
    <property type="entry name" value="MOLYBDATE IMPORT SYSTEM PERMEASE PROTEIN MOLB"/>
    <property type="match status" value="1"/>
</dbReference>
<feature type="transmembrane region" description="Helical" evidence="8">
    <location>
        <begin position="149"/>
        <end position="176"/>
    </location>
</feature>
<proteinExistence type="inferred from homology"/>
<accession>A0A2D2C3Y7</accession>
<evidence type="ECO:0000256" key="7">
    <source>
        <dbReference type="ARBA" id="ARBA00023136"/>
    </source>
</evidence>
<evidence type="ECO:0000256" key="6">
    <source>
        <dbReference type="ARBA" id="ARBA00022989"/>
    </source>
</evidence>
<evidence type="ECO:0000256" key="1">
    <source>
        <dbReference type="ARBA" id="ARBA00004651"/>
    </source>
</evidence>
<evidence type="ECO:0000256" key="4">
    <source>
        <dbReference type="ARBA" id="ARBA00022475"/>
    </source>
</evidence>
<feature type="transmembrane region" description="Helical" evidence="8">
    <location>
        <begin position="188"/>
        <end position="206"/>
    </location>
</feature>
<dbReference type="GeneID" id="78899229"/>
<protein>
    <submittedName>
        <fullName evidence="9">Uncharacterized protein</fullName>
    </submittedName>
</protein>
<dbReference type="AlphaFoldDB" id="A0A2D2C3Y7"/>
<reference evidence="9 10" key="1">
    <citation type="submission" date="2017-10" db="EMBL/GenBank/DDBJ databases">
        <title>Complete genome sequence of Paracoccus yeei TT13 isolated from human skin.</title>
        <authorList>
            <person name="Lee K."/>
            <person name="Lim J.Y."/>
            <person name="Hwang I."/>
        </authorList>
    </citation>
    <scope>NUCLEOTIDE SEQUENCE [LARGE SCALE GENOMIC DNA]</scope>
    <source>
        <strain evidence="9 10">TT13</strain>
    </source>
</reference>
<feature type="transmembrane region" description="Helical" evidence="8">
    <location>
        <begin position="218"/>
        <end position="237"/>
    </location>
</feature>
<gene>
    <name evidence="9" type="ORF">PYTT13_16385</name>
</gene>
<dbReference type="Pfam" id="PF01032">
    <property type="entry name" value="FecCD"/>
    <property type="match status" value="1"/>
</dbReference>
<evidence type="ECO:0000256" key="8">
    <source>
        <dbReference type="SAM" id="Phobius"/>
    </source>
</evidence>
<dbReference type="Proteomes" id="UP000229314">
    <property type="component" value="Chromosome"/>
</dbReference>
<keyword evidence="6 8" id="KW-1133">Transmembrane helix</keyword>
<keyword evidence="3" id="KW-0813">Transport</keyword>
<dbReference type="Gene3D" id="1.10.3470.10">
    <property type="entry name" value="ABC transporter involved in vitamin B12 uptake, BtuC"/>
    <property type="match status" value="1"/>
</dbReference>
<dbReference type="InterPro" id="IPR000522">
    <property type="entry name" value="ABC_transptr_permease_BtuC"/>
</dbReference>
<keyword evidence="5 8" id="KW-0812">Transmembrane</keyword>
<dbReference type="InterPro" id="IPR037294">
    <property type="entry name" value="ABC_BtuC-like"/>
</dbReference>
<keyword evidence="4" id="KW-1003">Cell membrane</keyword>
<dbReference type="GO" id="GO:0005886">
    <property type="term" value="C:plasma membrane"/>
    <property type="evidence" value="ECO:0007669"/>
    <property type="project" value="UniProtKB-SubCell"/>
</dbReference>
<evidence type="ECO:0000256" key="2">
    <source>
        <dbReference type="ARBA" id="ARBA00007935"/>
    </source>
</evidence>
<sequence>MPPAPSLASRGGVVGKHHFTGEFVADFSGARVVYFESHLEMQVLEVLRARPDVADVAEQPPRVAWRDGSGVVRHHTFDFLVTLRSGERVAVAVKPAARVISSGVRVALAEIAAQIDPAFAARIVLVTDRDIDPVEVRNAMGVDVRPLRLLVIACATLMTAAAVAMAGVIGWVGLMVPHMARLLIGPRFDRLLPASVLIGAGFMVLVDTAARSIAPIEVPLGILTAVAGAPAFVGLLARGARGWAE</sequence>
<dbReference type="SUPFAM" id="SSF81345">
    <property type="entry name" value="ABC transporter involved in vitamin B12 uptake, BtuC"/>
    <property type="match status" value="1"/>
</dbReference>
<evidence type="ECO:0000313" key="9">
    <source>
        <dbReference type="EMBL" id="ATQ57217.1"/>
    </source>
</evidence>
<dbReference type="RefSeq" id="WP_099649807.1">
    <property type="nucleotide sequence ID" value="NZ_CAJGAB010000051.1"/>
</dbReference>
<organism evidence="9 10">
    <name type="scientific">Paracoccus yeei</name>
    <dbReference type="NCBI Taxonomy" id="147645"/>
    <lineage>
        <taxon>Bacteria</taxon>
        <taxon>Pseudomonadati</taxon>
        <taxon>Pseudomonadota</taxon>
        <taxon>Alphaproteobacteria</taxon>
        <taxon>Rhodobacterales</taxon>
        <taxon>Paracoccaceae</taxon>
        <taxon>Paracoccus</taxon>
    </lineage>
</organism>
<name>A0A2D2C3Y7_9RHOB</name>
<comment type="subcellular location">
    <subcellularLocation>
        <location evidence="1">Cell membrane</location>
        <topology evidence="1">Multi-pass membrane protein</topology>
    </subcellularLocation>
</comment>
<evidence type="ECO:0000313" key="10">
    <source>
        <dbReference type="Proteomes" id="UP000229314"/>
    </source>
</evidence>
<evidence type="ECO:0000256" key="3">
    <source>
        <dbReference type="ARBA" id="ARBA00022448"/>
    </source>
</evidence>
<dbReference type="PANTHER" id="PTHR30472">
    <property type="entry name" value="FERRIC ENTEROBACTIN TRANSPORT SYSTEM PERMEASE PROTEIN"/>
    <property type="match status" value="1"/>
</dbReference>
<dbReference type="EMBL" id="CP024422">
    <property type="protein sequence ID" value="ATQ57217.1"/>
    <property type="molecule type" value="Genomic_DNA"/>
</dbReference>
<comment type="similarity">
    <text evidence="2">Belongs to the binding-protein-dependent transport system permease family. FecCD subfamily.</text>
</comment>
<dbReference type="GO" id="GO:0022857">
    <property type="term" value="F:transmembrane transporter activity"/>
    <property type="evidence" value="ECO:0007669"/>
    <property type="project" value="InterPro"/>
</dbReference>
<evidence type="ECO:0000256" key="5">
    <source>
        <dbReference type="ARBA" id="ARBA00022692"/>
    </source>
</evidence>
<dbReference type="GO" id="GO:0033214">
    <property type="term" value="P:siderophore-iron import into cell"/>
    <property type="evidence" value="ECO:0007669"/>
    <property type="project" value="TreeGrafter"/>
</dbReference>